<feature type="domain" description="Peptidase M20 dimerisation" evidence="4">
    <location>
        <begin position="211"/>
        <end position="353"/>
    </location>
</feature>
<organism evidence="5 6">
    <name type="scientific">Salinarimonas ramus</name>
    <dbReference type="NCBI Taxonomy" id="690164"/>
    <lineage>
        <taxon>Bacteria</taxon>
        <taxon>Pseudomonadati</taxon>
        <taxon>Pseudomonadota</taxon>
        <taxon>Alphaproteobacteria</taxon>
        <taxon>Hyphomicrobiales</taxon>
        <taxon>Salinarimonadaceae</taxon>
        <taxon>Salinarimonas</taxon>
    </lineage>
</organism>
<dbReference type="Gene3D" id="3.40.630.10">
    <property type="entry name" value="Zn peptidases"/>
    <property type="match status" value="1"/>
</dbReference>
<dbReference type="GO" id="GO:0046872">
    <property type="term" value="F:metal ion binding"/>
    <property type="evidence" value="ECO:0007669"/>
    <property type="project" value="UniProtKB-KW"/>
</dbReference>
<proteinExistence type="predicted"/>
<comment type="caution">
    <text evidence="5">The sequence shown here is derived from an EMBL/GenBank/DDBJ whole genome shotgun (WGS) entry which is preliminary data.</text>
</comment>
<dbReference type="InterPro" id="IPR011650">
    <property type="entry name" value="Peptidase_M20_dimer"/>
</dbReference>
<evidence type="ECO:0000256" key="2">
    <source>
        <dbReference type="ARBA" id="ARBA00022723"/>
    </source>
</evidence>
<accession>A0A917Q4Z7</accession>
<dbReference type="EMBL" id="BMMF01000003">
    <property type="protein sequence ID" value="GGK26951.1"/>
    <property type="molecule type" value="Genomic_DNA"/>
</dbReference>
<evidence type="ECO:0000256" key="1">
    <source>
        <dbReference type="ARBA" id="ARBA00022670"/>
    </source>
</evidence>
<reference evidence="5 6" key="1">
    <citation type="journal article" date="2014" name="Int. J. Syst. Evol. Microbiol.">
        <title>Complete genome sequence of Corynebacterium casei LMG S-19264T (=DSM 44701T), isolated from a smear-ripened cheese.</title>
        <authorList>
            <consortium name="US DOE Joint Genome Institute (JGI-PGF)"/>
            <person name="Walter F."/>
            <person name="Albersmeier A."/>
            <person name="Kalinowski J."/>
            <person name="Ruckert C."/>
        </authorList>
    </citation>
    <scope>NUCLEOTIDE SEQUENCE [LARGE SCALE GENOMIC DNA]</scope>
    <source>
        <strain evidence="5 6">CGMCC 1.9161</strain>
    </source>
</reference>
<keyword evidence="3" id="KW-0378">Hydrolase</keyword>
<dbReference type="InterPro" id="IPR002933">
    <property type="entry name" value="Peptidase_M20"/>
</dbReference>
<keyword evidence="1" id="KW-0645">Protease</keyword>
<dbReference type="RefSeq" id="WP_188910598.1">
    <property type="nucleotide sequence ID" value="NZ_BMMF01000003.1"/>
</dbReference>
<dbReference type="InterPro" id="IPR051458">
    <property type="entry name" value="Cyt/Met_Dipeptidase"/>
</dbReference>
<protein>
    <recommendedName>
        <fullName evidence="4">Peptidase M20 dimerisation domain-containing protein</fullName>
    </recommendedName>
</protein>
<dbReference type="Pfam" id="PF07687">
    <property type="entry name" value="M20_dimer"/>
    <property type="match status" value="1"/>
</dbReference>
<evidence type="ECO:0000256" key="3">
    <source>
        <dbReference type="ARBA" id="ARBA00022801"/>
    </source>
</evidence>
<dbReference type="Proteomes" id="UP000600449">
    <property type="component" value="Unassembled WGS sequence"/>
</dbReference>
<evidence type="ECO:0000313" key="5">
    <source>
        <dbReference type="EMBL" id="GGK26951.1"/>
    </source>
</evidence>
<dbReference type="NCBIfam" id="NF005478">
    <property type="entry name" value="PRK07079.1"/>
    <property type="match status" value="1"/>
</dbReference>
<keyword evidence="6" id="KW-1185">Reference proteome</keyword>
<evidence type="ECO:0000259" key="4">
    <source>
        <dbReference type="Pfam" id="PF07687"/>
    </source>
</evidence>
<keyword evidence="2" id="KW-0479">Metal-binding</keyword>
<dbReference type="Gene3D" id="3.30.70.360">
    <property type="match status" value="1"/>
</dbReference>
<sequence>MTTRSDAIARAAAHFDEGGFAETLARLVAMPTESQNPACAAALEAYLTDAMRPAFEALGFEVAIVRDPAAPAPFLIARRREGADLPTVLGYGHGDTVRGQDERWAAGLSPWTLVERDGAYWGRGTADNKGQHAIDMAALAAVIETRGRLGFNATFLVEMGEETGSPGLREIARTHAADLAADLLVASDGPRLSKDRPTLFLGSRGGYPIDFVVEAREGAHHSGNFGGLLANPAIELAHALASLTGPTGSIRIPEWTPGAVPDAVRRALADIVPEQQPGGPALDPWWGEPGLSPAERVFAWSSFEILAMHAGVPEAPVNAIPGRAWARGQLRFPVGVDPDGVIPALRRHLDAHGFERVAVSRAREEVFPATRTDPDHPAVAFCAQSLARTAGAPPAILPNLGGSLPNDVFADLLGMPTVWVPHSYPGCSQHAPNEHLPTSIAREGLMLMAGLYWDLGEPGARERIRGTA</sequence>
<dbReference type="GO" id="GO:0006508">
    <property type="term" value="P:proteolysis"/>
    <property type="evidence" value="ECO:0007669"/>
    <property type="project" value="UniProtKB-KW"/>
</dbReference>
<name>A0A917Q4Z7_9HYPH</name>
<dbReference type="GO" id="GO:0008233">
    <property type="term" value="F:peptidase activity"/>
    <property type="evidence" value="ECO:0007669"/>
    <property type="project" value="UniProtKB-KW"/>
</dbReference>
<dbReference type="AlphaFoldDB" id="A0A917Q4Z7"/>
<dbReference type="PANTHER" id="PTHR43270:SF12">
    <property type="entry name" value="SUCCINYL-DIAMINOPIMELATE DESUCCINYLASE"/>
    <property type="match status" value="1"/>
</dbReference>
<gene>
    <name evidence="5" type="ORF">GCM10011322_11780</name>
</gene>
<dbReference type="SUPFAM" id="SSF53187">
    <property type="entry name" value="Zn-dependent exopeptidases"/>
    <property type="match status" value="1"/>
</dbReference>
<dbReference type="Pfam" id="PF01546">
    <property type="entry name" value="Peptidase_M20"/>
    <property type="match status" value="1"/>
</dbReference>
<evidence type="ECO:0000313" key="6">
    <source>
        <dbReference type="Proteomes" id="UP000600449"/>
    </source>
</evidence>
<dbReference type="PANTHER" id="PTHR43270">
    <property type="entry name" value="BETA-ALA-HIS DIPEPTIDASE"/>
    <property type="match status" value="1"/>
</dbReference>